<sequence>MAACVALLAAISAIAGIGDSPAFLRFGGDSAQGVLVNLTPGMRPFDPPDPGRPTLVFIHGCNAAPRLVHFAMGERLAEAVARRGGPGDFNVLDWNWNAATIVGLKTSTNEARAVEQGRLLAVNLLHSRVPLARTHLIGHSSGAIVAASAARTLMSGYGQPVAQLTLLDPAVSYHGLIFDVLAAGSCAQRVENYWTARPSGYGREAPHAGVWNTRVDGPTPYFGAFSPVHSNHFHVVEWYFTSVADPRYPVGFNRSLLVTPGGK</sequence>
<reference evidence="2 3" key="1">
    <citation type="submission" date="2012-02" db="EMBL/GenBank/DDBJ databases">
        <title>Complete sequence of chromosome of Singulisphaera acidiphila DSM 18658.</title>
        <authorList>
            <consortium name="US DOE Joint Genome Institute (JGI-PGF)"/>
            <person name="Lucas S."/>
            <person name="Copeland A."/>
            <person name="Lapidus A."/>
            <person name="Glavina del Rio T."/>
            <person name="Dalin E."/>
            <person name="Tice H."/>
            <person name="Bruce D."/>
            <person name="Goodwin L."/>
            <person name="Pitluck S."/>
            <person name="Peters L."/>
            <person name="Ovchinnikova G."/>
            <person name="Chertkov O."/>
            <person name="Kyrpides N."/>
            <person name="Mavromatis K."/>
            <person name="Ivanova N."/>
            <person name="Brettin T."/>
            <person name="Detter J.C."/>
            <person name="Han C."/>
            <person name="Larimer F."/>
            <person name="Land M."/>
            <person name="Hauser L."/>
            <person name="Markowitz V."/>
            <person name="Cheng J.-F."/>
            <person name="Hugenholtz P."/>
            <person name="Woyke T."/>
            <person name="Wu D."/>
            <person name="Tindall B."/>
            <person name="Pomrenke H."/>
            <person name="Brambilla E."/>
            <person name="Klenk H.-P."/>
            <person name="Eisen J.A."/>
        </authorList>
    </citation>
    <scope>NUCLEOTIDE SEQUENCE [LARGE SCALE GENOMIC DNA]</scope>
    <source>
        <strain evidence="3">ATCC BAA-1392 / DSM 18658 / VKM B-2454 / MOB10</strain>
    </source>
</reference>
<dbReference type="InterPro" id="IPR029058">
    <property type="entry name" value="AB_hydrolase_fold"/>
</dbReference>
<dbReference type="AlphaFoldDB" id="L0DQC1"/>
<dbReference type="KEGG" id="saci:Sinac_7010"/>
<dbReference type="HOGENOM" id="CLU_1057263_0_0_0"/>
<keyword evidence="1" id="KW-0732">Signal</keyword>
<name>L0DQC1_SINAD</name>
<dbReference type="EMBL" id="CP003364">
    <property type="protein sequence ID" value="AGA31065.1"/>
    <property type="molecule type" value="Genomic_DNA"/>
</dbReference>
<dbReference type="eggNOG" id="COG1073">
    <property type="taxonomic scope" value="Bacteria"/>
</dbReference>
<keyword evidence="3" id="KW-1185">Reference proteome</keyword>
<evidence type="ECO:0000313" key="2">
    <source>
        <dbReference type="EMBL" id="AGA31065.1"/>
    </source>
</evidence>
<proteinExistence type="predicted"/>
<feature type="chain" id="PRO_5012768229" evidence="1">
    <location>
        <begin position="16"/>
        <end position="263"/>
    </location>
</feature>
<dbReference type="RefSeq" id="WP_015250137.1">
    <property type="nucleotide sequence ID" value="NC_019892.1"/>
</dbReference>
<dbReference type="OrthoDB" id="264947at2"/>
<feature type="signal peptide" evidence="1">
    <location>
        <begin position="1"/>
        <end position="15"/>
    </location>
</feature>
<dbReference type="Gene3D" id="3.40.50.1820">
    <property type="entry name" value="alpha/beta hydrolase"/>
    <property type="match status" value="1"/>
</dbReference>
<dbReference type="STRING" id="886293.Sinac_7010"/>
<accession>L0DQC1</accession>
<evidence type="ECO:0000313" key="3">
    <source>
        <dbReference type="Proteomes" id="UP000010798"/>
    </source>
</evidence>
<evidence type="ECO:0000256" key="1">
    <source>
        <dbReference type="SAM" id="SignalP"/>
    </source>
</evidence>
<dbReference type="Proteomes" id="UP000010798">
    <property type="component" value="Chromosome"/>
</dbReference>
<dbReference type="SUPFAM" id="SSF53474">
    <property type="entry name" value="alpha/beta-Hydrolases"/>
    <property type="match status" value="1"/>
</dbReference>
<gene>
    <name evidence="2" type="ordered locus">Sinac_7010</name>
</gene>
<protein>
    <submittedName>
        <fullName evidence="2">Uncharacterized protein</fullName>
    </submittedName>
</protein>
<organism evidence="2 3">
    <name type="scientific">Singulisphaera acidiphila (strain ATCC BAA-1392 / DSM 18658 / VKM B-2454 / MOB10)</name>
    <dbReference type="NCBI Taxonomy" id="886293"/>
    <lineage>
        <taxon>Bacteria</taxon>
        <taxon>Pseudomonadati</taxon>
        <taxon>Planctomycetota</taxon>
        <taxon>Planctomycetia</taxon>
        <taxon>Isosphaerales</taxon>
        <taxon>Isosphaeraceae</taxon>
        <taxon>Singulisphaera</taxon>
    </lineage>
</organism>